<feature type="transmembrane region" description="Helical" evidence="1">
    <location>
        <begin position="51"/>
        <end position="71"/>
    </location>
</feature>
<feature type="domain" description="EamA" evidence="2">
    <location>
        <begin position="167"/>
        <end position="296"/>
    </location>
</feature>
<keyword evidence="1" id="KW-0472">Membrane</keyword>
<proteinExistence type="predicted"/>
<feature type="transmembrane region" description="Helical" evidence="1">
    <location>
        <begin position="227"/>
        <end position="247"/>
    </location>
</feature>
<dbReference type="PANTHER" id="PTHR22911">
    <property type="entry name" value="ACYL-MALONYL CONDENSING ENZYME-RELATED"/>
    <property type="match status" value="1"/>
</dbReference>
<feature type="transmembrane region" description="Helical" evidence="1">
    <location>
        <begin position="168"/>
        <end position="186"/>
    </location>
</feature>
<evidence type="ECO:0000313" key="3">
    <source>
        <dbReference type="EMBL" id="BAB51779.1"/>
    </source>
</evidence>
<keyword evidence="1" id="KW-0812">Transmembrane</keyword>
<dbReference type="eggNOG" id="COG0697">
    <property type="taxonomic scope" value="Bacteria"/>
</dbReference>
<sequence length="318" mass="34610">MSSGCAPSASIFKLLSPRKWKNVPNGILLALLAYASYSGSDAVIKSLGGQFTVFEIGFFVTLFAGFFLFFARPAGERWRDFWRMKRPWAVQARAWAGIASGVLSVYAFTHIPLAEVYALIFLAPLLVTILSTVILKEKVGPWRWLAVVAGFAGVMLVVRPGFRELNLGHLAAFVNAFLAATSVILLRSLAQQEKRTSMLGVLVGYGLLFNGAGAAATSFTLPNAVQLVWLAMAGAFTAGGQFMQLLAAKYAPANRIAPTHYSQIVWAVILGALFFQEYPDWLTLVGLAIVGGSGLLTMVREEVRLGTVRWNPFARTRL</sequence>
<feature type="transmembrane region" description="Helical" evidence="1">
    <location>
        <begin position="92"/>
        <end position="111"/>
    </location>
</feature>
<dbReference type="GO" id="GO:0016020">
    <property type="term" value="C:membrane"/>
    <property type="evidence" value="ECO:0007669"/>
    <property type="project" value="InterPro"/>
</dbReference>
<accession>Q98C42</accession>
<feature type="domain" description="EamA" evidence="2">
    <location>
        <begin position="26"/>
        <end position="158"/>
    </location>
</feature>
<feature type="transmembrane region" description="Helical" evidence="1">
    <location>
        <begin position="198"/>
        <end position="221"/>
    </location>
</feature>
<feature type="transmembrane region" description="Helical" evidence="1">
    <location>
        <begin position="117"/>
        <end position="135"/>
    </location>
</feature>
<gene>
    <name evidence="3" type="ordered locus">mlr5305</name>
</gene>
<name>Q98C42_RHILO</name>
<protein>
    <submittedName>
        <fullName evidence="3">Mlr5305 protein</fullName>
    </submittedName>
</protein>
<organism evidence="3 4">
    <name type="scientific">Mesorhizobium japonicum (strain LMG 29417 / CECT 9101 / MAFF 303099)</name>
    <name type="common">Mesorhizobium loti (strain MAFF 303099)</name>
    <dbReference type="NCBI Taxonomy" id="266835"/>
    <lineage>
        <taxon>Bacteria</taxon>
        <taxon>Pseudomonadati</taxon>
        <taxon>Pseudomonadota</taxon>
        <taxon>Alphaproteobacteria</taxon>
        <taxon>Hyphomicrobiales</taxon>
        <taxon>Phyllobacteriaceae</taxon>
        <taxon>Mesorhizobium</taxon>
    </lineage>
</organism>
<dbReference type="Gene3D" id="1.10.3730.20">
    <property type="match status" value="1"/>
</dbReference>
<dbReference type="Proteomes" id="UP000000552">
    <property type="component" value="Chromosome"/>
</dbReference>
<feature type="transmembrane region" description="Helical" evidence="1">
    <location>
        <begin position="259"/>
        <end position="275"/>
    </location>
</feature>
<evidence type="ECO:0000313" key="4">
    <source>
        <dbReference type="Proteomes" id="UP000000552"/>
    </source>
</evidence>
<dbReference type="HOGENOM" id="CLU_032828_2_0_5"/>
<dbReference type="InterPro" id="IPR000620">
    <property type="entry name" value="EamA_dom"/>
</dbReference>
<dbReference type="Pfam" id="PF00892">
    <property type="entry name" value="EamA"/>
    <property type="match status" value="2"/>
</dbReference>
<dbReference type="KEGG" id="mlo:mlr5305"/>
<evidence type="ECO:0000256" key="1">
    <source>
        <dbReference type="SAM" id="Phobius"/>
    </source>
</evidence>
<dbReference type="InterPro" id="IPR037185">
    <property type="entry name" value="EmrE-like"/>
</dbReference>
<feature type="transmembrane region" description="Helical" evidence="1">
    <location>
        <begin position="142"/>
        <end position="162"/>
    </location>
</feature>
<keyword evidence="1" id="KW-1133">Transmembrane helix</keyword>
<reference evidence="3 4" key="1">
    <citation type="journal article" date="2000" name="DNA Res.">
        <title>Complete genome structure of the nitrogen-fixing symbiotic bacterium Mesorhizobium loti.</title>
        <authorList>
            <person name="Kaneko T."/>
            <person name="Nakamura Y."/>
            <person name="Sato S."/>
            <person name="Asamizu E."/>
            <person name="Kato T."/>
            <person name="Sasamoto S."/>
            <person name="Watanabe A."/>
            <person name="Idesawa K."/>
            <person name="Ishikawa A."/>
            <person name="Kawashima K."/>
            <person name="Kimura T."/>
            <person name="Kishida Y."/>
            <person name="Kiyokawa C."/>
            <person name="Kohara M."/>
            <person name="Matsumoto M."/>
            <person name="Matsuno A."/>
            <person name="Mochizuki Y."/>
            <person name="Nakayama S."/>
            <person name="Nakazaki N."/>
            <person name="Shimpo S."/>
            <person name="Sugimoto M."/>
            <person name="Takeuchi C."/>
            <person name="Yamada M."/>
            <person name="Tabata S."/>
        </authorList>
    </citation>
    <scope>NUCLEOTIDE SEQUENCE [LARGE SCALE GENOMIC DNA]</scope>
    <source>
        <strain evidence="4">LMG 29417 / CECT 9101 / MAFF 303099</strain>
    </source>
</reference>
<dbReference type="EMBL" id="BA000012">
    <property type="protein sequence ID" value="BAB51779.1"/>
    <property type="molecule type" value="Genomic_DNA"/>
</dbReference>
<feature type="transmembrane region" description="Helical" evidence="1">
    <location>
        <begin position="281"/>
        <end position="299"/>
    </location>
</feature>
<dbReference type="PANTHER" id="PTHR22911:SF135">
    <property type="entry name" value="BLR4310 PROTEIN"/>
    <property type="match status" value="1"/>
</dbReference>
<dbReference type="SUPFAM" id="SSF103481">
    <property type="entry name" value="Multidrug resistance efflux transporter EmrE"/>
    <property type="match status" value="2"/>
</dbReference>
<dbReference type="AlphaFoldDB" id="Q98C42"/>
<evidence type="ECO:0000259" key="2">
    <source>
        <dbReference type="Pfam" id="PF00892"/>
    </source>
</evidence>